<dbReference type="PROSITE" id="PS50931">
    <property type="entry name" value="HTH_LYSR"/>
    <property type="match status" value="1"/>
</dbReference>
<organism evidence="6 7">
    <name type="scientific">Archangium minus</name>
    <dbReference type="NCBI Taxonomy" id="83450"/>
    <lineage>
        <taxon>Bacteria</taxon>
        <taxon>Pseudomonadati</taxon>
        <taxon>Myxococcota</taxon>
        <taxon>Myxococcia</taxon>
        <taxon>Myxococcales</taxon>
        <taxon>Cystobacterineae</taxon>
        <taxon>Archangiaceae</taxon>
        <taxon>Archangium</taxon>
    </lineage>
</organism>
<dbReference type="Pfam" id="PF00126">
    <property type="entry name" value="HTH_1"/>
    <property type="match status" value="1"/>
</dbReference>
<evidence type="ECO:0000313" key="6">
    <source>
        <dbReference type="EMBL" id="WNG51492.1"/>
    </source>
</evidence>
<gene>
    <name evidence="6" type="primary">gcvA</name>
    <name evidence="6" type="ORF">F0U60_50705</name>
</gene>
<comment type="similarity">
    <text evidence="1">Belongs to the LysR transcriptional regulatory family.</text>
</comment>
<keyword evidence="4" id="KW-0804">Transcription</keyword>
<name>A0ABY9X7Y0_9BACT</name>
<dbReference type="Proteomes" id="UP001611383">
    <property type="component" value="Chromosome"/>
</dbReference>
<evidence type="ECO:0000256" key="2">
    <source>
        <dbReference type="ARBA" id="ARBA00023015"/>
    </source>
</evidence>
<dbReference type="InterPro" id="IPR036388">
    <property type="entry name" value="WH-like_DNA-bd_sf"/>
</dbReference>
<keyword evidence="2" id="KW-0805">Transcription regulation</keyword>
<evidence type="ECO:0000259" key="5">
    <source>
        <dbReference type="PROSITE" id="PS50931"/>
    </source>
</evidence>
<proteinExistence type="inferred from homology"/>
<accession>A0ABY9X7Y0</accession>
<feature type="domain" description="HTH lysR-type" evidence="5">
    <location>
        <begin position="6"/>
        <end position="63"/>
    </location>
</feature>
<dbReference type="InterPro" id="IPR058163">
    <property type="entry name" value="LysR-type_TF_proteobact-type"/>
</dbReference>
<reference evidence="6 7" key="1">
    <citation type="submission" date="2019-08" db="EMBL/GenBank/DDBJ databases">
        <title>Archangium and Cystobacter genomes.</title>
        <authorList>
            <person name="Chen I.-C.K."/>
            <person name="Wielgoss S."/>
        </authorList>
    </citation>
    <scope>NUCLEOTIDE SEQUENCE [LARGE SCALE GENOMIC DNA]</scope>
    <source>
        <strain evidence="6 7">Cbm 6</strain>
    </source>
</reference>
<evidence type="ECO:0000256" key="3">
    <source>
        <dbReference type="ARBA" id="ARBA00023125"/>
    </source>
</evidence>
<dbReference type="SUPFAM" id="SSF53850">
    <property type="entry name" value="Periplasmic binding protein-like II"/>
    <property type="match status" value="1"/>
</dbReference>
<dbReference type="InterPro" id="IPR005119">
    <property type="entry name" value="LysR_subst-bd"/>
</dbReference>
<evidence type="ECO:0000256" key="4">
    <source>
        <dbReference type="ARBA" id="ARBA00023163"/>
    </source>
</evidence>
<dbReference type="CDD" id="cd08432">
    <property type="entry name" value="PBP2_GcdR_TrpI_HvrB_AmpR_like"/>
    <property type="match status" value="1"/>
</dbReference>
<evidence type="ECO:0000313" key="7">
    <source>
        <dbReference type="Proteomes" id="UP001611383"/>
    </source>
</evidence>
<keyword evidence="7" id="KW-1185">Reference proteome</keyword>
<dbReference type="NCBIfam" id="NF008352">
    <property type="entry name" value="PRK11139.1"/>
    <property type="match status" value="1"/>
</dbReference>
<dbReference type="PRINTS" id="PR00039">
    <property type="entry name" value="HTHLYSR"/>
</dbReference>
<dbReference type="PANTHER" id="PTHR30537:SF74">
    <property type="entry name" value="HTH-TYPE TRANSCRIPTIONAL REGULATOR TRPI"/>
    <property type="match status" value="1"/>
</dbReference>
<dbReference type="Gene3D" id="1.10.10.10">
    <property type="entry name" value="Winged helix-like DNA-binding domain superfamily/Winged helix DNA-binding domain"/>
    <property type="match status" value="1"/>
</dbReference>
<keyword evidence="3" id="KW-0238">DNA-binding</keyword>
<dbReference type="EMBL" id="CP043494">
    <property type="protein sequence ID" value="WNG51492.1"/>
    <property type="molecule type" value="Genomic_DNA"/>
</dbReference>
<evidence type="ECO:0000256" key="1">
    <source>
        <dbReference type="ARBA" id="ARBA00009437"/>
    </source>
</evidence>
<dbReference type="InterPro" id="IPR000847">
    <property type="entry name" value="LysR_HTH_N"/>
</dbReference>
<sequence>MSAPLPPLNALRAFEAAARHGHMGRAARELGVTHGAVSRQVHLLEEHLGNRLFLRVGRGLELTERGRELAERATRIFADLAWAVDRVNAKPTAATLLVGVPRAFSIRWLAPRLAGFSEAHPWIELRVDSSRDEVELGRGEADVSIRFGEGPWPGVVVDALGEEQLFPVCAPSLLHGGRPLRSVADLARHTLLHFADTPDWASWLKAVGATDVDATRGPRLSELAAVLAAAEAGQGIAIARSTLVQRELQSGRLVRPFSGEAVDGRGYFLLTTTRGNRQPKVSAFRTWLLRQFGTAR</sequence>
<dbReference type="PANTHER" id="PTHR30537">
    <property type="entry name" value="HTH-TYPE TRANSCRIPTIONAL REGULATOR"/>
    <property type="match status" value="1"/>
</dbReference>
<dbReference type="RefSeq" id="WP_395811754.1">
    <property type="nucleotide sequence ID" value="NZ_CP043494.1"/>
</dbReference>
<dbReference type="Pfam" id="PF03466">
    <property type="entry name" value="LysR_substrate"/>
    <property type="match status" value="1"/>
</dbReference>
<protein>
    <submittedName>
        <fullName evidence="6">Transcriptional regulator GcvA</fullName>
    </submittedName>
</protein>
<dbReference type="Gene3D" id="3.40.190.10">
    <property type="entry name" value="Periplasmic binding protein-like II"/>
    <property type="match status" value="2"/>
</dbReference>
<dbReference type="SUPFAM" id="SSF46785">
    <property type="entry name" value="Winged helix' DNA-binding domain"/>
    <property type="match status" value="1"/>
</dbReference>
<dbReference type="InterPro" id="IPR036390">
    <property type="entry name" value="WH_DNA-bd_sf"/>
</dbReference>